<feature type="transmembrane region" description="Helical" evidence="1">
    <location>
        <begin position="35"/>
        <end position="55"/>
    </location>
</feature>
<feature type="domain" description="Uncharacterized protein YyaB-like PH" evidence="2">
    <location>
        <begin position="57"/>
        <end position="130"/>
    </location>
</feature>
<proteinExistence type="predicted"/>
<protein>
    <submittedName>
        <fullName evidence="3">PH domain-containing protein</fullName>
    </submittedName>
</protein>
<dbReference type="AlphaFoldDB" id="A0A9X1X4A1"/>
<keyword evidence="1" id="KW-1133">Transmembrane helix</keyword>
<evidence type="ECO:0000259" key="2">
    <source>
        <dbReference type="Pfam" id="PF06713"/>
    </source>
</evidence>
<organism evidence="3 4">
    <name type="scientific">Mucilaginibacter straminoryzae</name>
    <dbReference type="NCBI Taxonomy" id="2932774"/>
    <lineage>
        <taxon>Bacteria</taxon>
        <taxon>Pseudomonadati</taxon>
        <taxon>Bacteroidota</taxon>
        <taxon>Sphingobacteriia</taxon>
        <taxon>Sphingobacteriales</taxon>
        <taxon>Sphingobacteriaceae</taxon>
        <taxon>Mucilaginibacter</taxon>
    </lineage>
</organism>
<dbReference type="Proteomes" id="UP001139450">
    <property type="component" value="Unassembled WGS sequence"/>
</dbReference>
<name>A0A9X1X4A1_9SPHI</name>
<dbReference type="GO" id="GO:0030153">
    <property type="term" value="P:bacteriocin immunity"/>
    <property type="evidence" value="ECO:0007669"/>
    <property type="project" value="InterPro"/>
</dbReference>
<gene>
    <name evidence="3" type="ORF">MUY27_14560</name>
</gene>
<evidence type="ECO:0000313" key="3">
    <source>
        <dbReference type="EMBL" id="MCJ8210937.1"/>
    </source>
</evidence>
<keyword evidence="4" id="KW-1185">Reference proteome</keyword>
<feature type="transmembrane region" description="Helical" evidence="1">
    <location>
        <begin position="12"/>
        <end position="29"/>
    </location>
</feature>
<accession>A0A9X1X4A1</accession>
<keyword evidence="1" id="KW-0472">Membrane</keyword>
<dbReference type="EMBL" id="JALJEJ010000007">
    <property type="protein sequence ID" value="MCJ8210937.1"/>
    <property type="molecule type" value="Genomic_DNA"/>
</dbReference>
<dbReference type="Pfam" id="PF06713">
    <property type="entry name" value="bPH_4"/>
    <property type="match status" value="1"/>
</dbReference>
<reference evidence="3" key="1">
    <citation type="submission" date="2022-04" db="EMBL/GenBank/DDBJ databases">
        <title>Mucilaginibacter sp. RS28 isolated from freshwater.</title>
        <authorList>
            <person name="Ko S.-R."/>
        </authorList>
    </citation>
    <scope>NUCLEOTIDE SEQUENCE</scope>
    <source>
        <strain evidence="3">RS28</strain>
    </source>
</reference>
<evidence type="ECO:0000313" key="4">
    <source>
        <dbReference type="Proteomes" id="UP001139450"/>
    </source>
</evidence>
<dbReference type="RefSeq" id="WP_245131025.1">
    <property type="nucleotide sequence ID" value="NZ_JALJEJ010000007.1"/>
</dbReference>
<comment type="caution">
    <text evidence="3">The sequence shown here is derived from an EMBL/GenBank/DDBJ whole genome shotgun (WGS) entry which is preliminary data.</text>
</comment>
<sequence length="139" mass="15208">MSPTQTFPSKITYWLFVPLFVCLTAALVQSIVDGAIAGTIILGGVLGLLLAPMFFNTRYTINGDVLNIRCGLIVNKDIDIHTIRKISKTDSIISSPTLSVNGRIDIAYNKYDNVIIAPQNLEKFIEALKSVEPGIVIEI</sequence>
<evidence type="ECO:0000256" key="1">
    <source>
        <dbReference type="SAM" id="Phobius"/>
    </source>
</evidence>
<dbReference type="InterPro" id="IPR009589">
    <property type="entry name" value="PH_YyaB-like"/>
</dbReference>
<keyword evidence="1" id="KW-0812">Transmembrane</keyword>